<gene>
    <name evidence="10" type="ORF">ACE11A_13490</name>
</gene>
<evidence type="ECO:0000256" key="1">
    <source>
        <dbReference type="ARBA" id="ARBA00012513"/>
    </source>
</evidence>
<dbReference type="InterPro" id="IPR011009">
    <property type="entry name" value="Kinase-like_dom_sf"/>
</dbReference>
<evidence type="ECO:0000256" key="7">
    <source>
        <dbReference type="PROSITE-ProRule" id="PRU10141"/>
    </source>
</evidence>
<dbReference type="EMBL" id="JBHGBT010000010">
    <property type="protein sequence ID" value="MFB4195366.1"/>
    <property type="molecule type" value="Genomic_DNA"/>
</dbReference>
<dbReference type="PROSITE" id="PS50011">
    <property type="entry name" value="PROTEIN_KINASE_DOM"/>
    <property type="match status" value="1"/>
</dbReference>
<keyword evidence="11" id="KW-1185">Reference proteome</keyword>
<accession>A0ABV4ZMN2</accession>
<dbReference type="InterPro" id="IPR017441">
    <property type="entry name" value="Protein_kinase_ATP_BS"/>
</dbReference>
<feature type="region of interest" description="Disordered" evidence="8">
    <location>
        <begin position="297"/>
        <end position="367"/>
    </location>
</feature>
<sequence length="543" mass="58285">MRVAGRYELTKQLGKGGMGLVWEGYDQHLDRRVAVKFLDPKAHGGPVDTAQERFRREARTMARLEHPGIPMIHDVGVHTDGRMYVVMQRVPGLTLEKILALRGRFPVRWAAAVTAQIAEVLAHAHGLGIIHRDLKPANLMLTPAGVVKVLDFGIATVRDLAPDQPRLTALNAVAGTPGYIAPERILGSSATPRSDLYELGCVLYELLAGVRPLTSAAPAGLNWQHVHEIPAPVTAHCPELPPDMAALVGALLEKRPEDRPADAAEVAARIGPWGVPSPDSPLDRDGADYRSALARAARDTATATTPDGGYDPTAPYTRRAYAAPDSASDHAAPVRQPVPVPAARPAEPTEEPTAEPEAGDEGGDRPRDRAARLAASGRFSQAADLLAEALAGRSPGARDADDRLAMLGYRREAGQVRQALVGYQELESALRDGWGPSPQWLACKVGVADCLRELGRTPEALECYRQLVADQQGVLGASAAEVFATRYQIAVLTAGAGFLRQASEHLLNLRKDQQAALSPNDPAHERVAALMRRLEQVSNDKSL</sequence>
<feature type="compositionally biased region" description="Acidic residues" evidence="8">
    <location>
        <begin position="348"/>
        <end position="361"/>
    </location>
</feature>
<evidence type="ECO:0000256" key="4">
    <source>
        <dbReference type="ARBA" id="ARBA00022741"/>
    </source>
</evidence>
<dbReference type="InterPro" id="IPR000719">
    <property type="entry name" value="Prot_kinase_dom"/>
</dbReference>
<keyword evidence="4 7" id="KW-0547">Nucleotide-binding</keyword>
<dbReference type="InterPro" id="IPR011990">
    <property type="entry name" value="TPR-like_helical_dom_sf"/>
</dbReference>
<dbReference type="EC" id="2.7.11.1" evidence="1"/>
<dbReference type="CDD" id="cd14014">
    <property type="entry name" value="STKc_PknB_like"/>
    <property type="match status" value="1"/>
</dbReference>
<reference evidence="10 11" key="1">
    <citation type="submission" date="2024-09" db="EMBL/GenBank/DDBJ databases">
        <title>Draft genome sequence of multifaceted antimicrobials producing Streptomyces sp. strain FH1.</title>
        <authorList>
            <person name="Hassan F."/>
            <person name="Ali H."/>
            <person name="Hassan N."/>
            <person name="Nawaz A."/>
        </authorList>
    </citation>
    <scope>NUCLEOTIDE SEQUENCE [LARGE SCALE GENOMIC DNA]</scope>
    <source>
        <strain evidence="10 11">FH1</strain>
    </source>
</reference>
<keyword evidence="2" id="KW-0723">Serine/threonine-protein kinase</keyword>
<feature type="binding site" evidence="7">
    <location>
        <position position="36"/>
    </location>
    <ligand>
        <name>ATP</name>
        <dbReference type="ChEBI" id="CHEBI:30616"/>
    </ligand>
</feature>
<comment type="caution">
    <text evidence="10">The sequence shown here is derived from an EMBL/GenBank/DDBJ whole genome shotgun (WGS) entry which is preliminary data.</text>
</comment>
<dbReference type="Gene3D" id="1.25.40.10">
    <property type="entry name" value="Tetratricopeptide repeat domain"/>
    <property type="match status" value="1"/>
</dbReference>
<dbReference type="InterPro" id="IPR008271">
    <property type="entry name" value="Ser/Thr_kinase_AS"/>
</dbReference>
<dbReference type="SUPFAM" id="SSF48452">
    <property type="entry name" value="TPR-like"/>
    <property type="match status" value="1"/>
</dbReference>
<evidence type="ECO:0000256" key="3">
    <source>
        <dbReference type="ARBA" id="ARBA00022679"/>
    </source>
</evidence>
<evidence type="ECO:0000313" key="11">
    <source>
        <dbReference type="Proteomes" id="UP001577267"/>
    </source>
</evidence>
<protein>
    <recommendedName>
        <fullName evidence="1">non-specific serine/threonine protein kinase</fullName>
        <ecNumber evidence="1">2.7.11.1</ecNumber>
    </recommendedName>
</protein>
<dbReference type="PANTHER" id="PTHR43289">
    <property type="entry name" value="MITOGEN-ACTIVATED PROTEIN KINASE KINASE KINASE 20-RELATED"/>
    <property type="match status" value="1"/>
</dbReference>
<feature type="domain" description="Protein kinase" evidence="9">
    <location>
        <begin position="7"/>
        <end position="274"/>
    </location>
</feature>
<dbReference type="PROSITE" id="PS00107">
    <property type="entry name" value="PROTEIN_KINASE_ATP"/>
    <property type="match status" value="1"/>
</dbReference>
<organism evidence="10 11">
    <name type="scientific">Streptomyces carpaticus</name>
    <dbReference type="NCBI Taxonomy" id="285558"/>
    <lineage>
        <taxon>Bacteria</taxon>
        <taxon>Bacillati</taxon>
        <taxon>Actinomycetota</taxon>
        <taxon>Actinomycetes</taxon>
        <taxon>Kitasatosporales</taxon>
        <taxon>Streptomycetaceae</taxon>
        <taxon>Streptomyces</taxon>
    </lineage>
</organism>
<dbReference type="Gene3D" id="1.10.510.10">
    <property type="entry name" value="Transferase(Phosphotransferase) domain 1"/>
    <property type="match status" value="1"/>
</dbReference>
<evidence type="ECO:0000256" key="6">
    <source>
        <dbReference type="ARBA" id="ARBA00022840"/>
    </source>
</evidence>
<name>A0ABV4ZMN2_9ACTN</name>
<keyword evidence="6 7" id="KW-0067">ATP-binding</keyword>
<dbReference type="Pfam" id="PF00069">
    <property type="entry name" value="Pkinase"/>
    <property type="match status" value="1"/>
</dbReference>
<evidence type="ECO:0000256" key="2">
    <source>
        <dbReference type="ARBA" id="ARBA00022527"/>
    </source>
</evidence>
<dbReference type="PROSITE" id="PS00108">
    <property type="entry name" value="PROTEIN_KINASE_ST"/>
    <property type="match status" value="1"/>
</dbReference>
<dbReference type="RefSeq" id="WP_375063266.1">
    <property type="nucleotide sequence ID" value="NZ_JBHGBT010000010.1"/>
</dbReference>
<keyword evidence="5 10" id="KW-0418">Kinase</keyword>
<dbReference type="SMART" id="SM00220">
    <property type="entry name" value="S_TKc"/>
    <property type="match status" value="1"/>
</dbReference>
<dbReference type="SUPFAM" id="SSF56112">
    <property type="entry name" value="Protein kinase-like (PK-like)"/>
    <property type="match status" value="1"/>
</dbReference>
<dbReference type="Gene3D" id="3.30.200.20">
    <property type="entry name" value="Phosphorylase Kinase, domain 1"/>
    <property type="match status" value="1"/>
</dbReference>
<evidence type="ECO:0000259" key="9">
    <source>
        <dbReference type="PROSITE" id="PS50011"/>
    </source>
</evidence>
<evidence type="ECO:0000313" key="10">
    <source>
        <dbReference type="EMBL" id="MFB4195366.1"/>
    </source>
</evidence>
<evidence type="ECO:0000256" key="5">
    <source>
        <dbReference type="ARBA" id="ARBA00022777"/>
    </source>
</evidence>
<keyword evidence="3" id="KW-0808">Transferase</keyword>
<dbReference type="Proteomes" id="UP001577267">
    <property type="component" value="Unassembled WGS sequence"/>
</dbReference>
<dbReference type="GO" id="GO:0016301">
    <property type="term" value="F:kinase activity"/>
    <property type="evidence" value="ECO:0007669"/>
    <property type="project" value="UniProtKB-KW"/>
</dbReference>
<feature type="compositionally biased region" description="Low complexity" evidence="8">
    <location>
        <begin position="320"/>
        <end position="335"/>
    </location>
</feature>
<dbReference type="PANTHER" id="PTHR43289:SF6">
    <property type="entry name" value="SERINE_THREONINE-PROTEIN KINASE NEKL-3"/>
    <property type="match status" value="1"/>
</dbReference>
<evidence type="ECO:0000256" key="8">
    <source>
        <dbReference type="SAM" id="MobiDB-lite"/>
    </source>
</evidence>
<proteinExistence type="predicted"/>